<accession>H2CI06</accession>
<evidence type="ECO:0000313" key="4">
    <source>
        <dbReference type="Proteomes" id="UP000005737"/>
    </source>
</evidence>
<dbReference type="InterPro" id="IPR036380">
    <property type="entry name" value="Isochorismatase-like_sf"/>
</dbReference>
<protein>
    <submittedName>
        <fullName evidence="3">Isochorismatase hydrolase</fullName>
    </submittedName>
</protein>
<evidence type="ECO:0000259" key="2">
    <source>
        <dbReference type="Pfam" id="PF00857"/>
    </source>
</evidence>
<organism evidence="3 4">
    <name type="scientific">Leptonema illini DSM 21528</name>
    <dbReference type="NCBI Taxonomy" id="929563"/>
    <lineage>
        <taxon>Bacteria</taxon>
        <taxon>Pseudomonadati</taxon>
        <taxon>Spirochaetota</taxon>
        <taxon>Spirochaetia</taxon>
        <taxon>Leptospirales</taxon>
        <taxon>Leptospiraceae</taxon>
        <taxon>Leptonema</taxon>
    </lineage>
</organism>
<dbReference type="Pfam" id="PF00857">
    <property type="entry name" value="Isochorismatase"/>
    <property type="match status" value="1"/>
</dbReference>
<dbReference type="Proteomes" id="UP000005737">
    <property type="component" value="Unassembled WGS sequence"/>
</dbReference>
<dbReference type="STRING" id="183.GCA_002009735_03350"/>
<evidence type="ECO:0000256" key="1">
    <source>
        <dbReference type="ARBA" id="ARBA00022801"/>
    </source>
</evidence>
<dbReference type="EMBL" id="JH597773">
    <property type="protein sequence ID" value="EHQ08029.1"/>
    <property type="molecule type" value="Genomic_DNA"/>
</dbReference>
<dbReference type="InterPro" id="IPR000868">
    <property type="entry name" value="Isochorismatase-like_dom"/>
</dbReference>
<dbReference type="AlphaFoldDB" id="H2CI06"/>
<name>H2CI06_9LEPT</name>
<dbReference type="CDD" id="cd00431">
    <property type="entry name" value="cysteine_hydrolases"/>
    <property type="match status" value="1"/>
</dbReference>
<sequence>MDDSKSALVVIDAQRDFLDEEGPYARRHKGIASMRHTAMRIAMLLKQPPVPVVAVIAHYRPDQFAEGLSLCIRDTSGVEPALELPKDLPTFVKHEHSAFSSAPFLQYLADQQIKRLFLAGFLIEYCVRATALDALAAGFAVVIVEDLVDTADDVQQRKEKTITELRGAGIASCISIDVPVASL</sequence>
<dbReference type="PANTHER" id="PTHR43540">
    <property type="entry name" value="PEROXYUREIDOACRYLATE/UREIDOACRYLATE AMIDOHYDROLASE-RELATED"/>
    <property type="match status" value="1"/>
</dbReference>
<evidence type="ECO:0000313" key="3">
    <source>
        <dbReference type="EMBL" id="EHQ08029.1"/>
    </source>
</evidence>
<dbReference type="RefSeq" id="WP_002774360.1">
    <property type="nucleotide sequence ID" value="NZ_JH597773.1"/>
</dbReference>
<dbReference type="InterPro" id="IPR050272">
    <property type="entry name" value="Isochorismatase-like_hydrls"/>
</dbReference>
<dbReference type="SUPFAM" id="SSF52499">
    <property type="entry name" value="Isochorismatase-like hydrolases"/>
    <property type="match status" value="1"/>
</dbReference>
<reference evidence="3 4" key="1">
    <citation type="submission" date="2011-10" db="EMBL/GenBank/DDBJ databases">
        <title>The Improved High-Quality Draft genome of Leptonema illini DSM 21528.</title>
        <authorList>
            <consortium name="US DOE Joint Genome Institute (JGI-PGF)"/>
            <person name="Lucas S."/>
            <person name="Copeland A."/>
            <person name="Lapidus A."/>
            <person name="Glavina del Rio T."/>
            <person name="Dalin E."/>
            <person name="Tice H."/>
            <person name="Bruce D."/>
            <person name="Goodwin L."/>
            <person name="Pitluck S."/>
            <person name="Peters L."/>
            <person name="Mikhailova N."/>
            <person name="Held B."/>
            <person name="Kyrpides N."/>
            <person name="Mavromatis K."/>
            <person name="Ivanova N."/>
            <person name="Markowitz V."/>
            <person name="Cheng J.-F."/>
            <person name="Hugenholtz P."/>
            <person name="Woyke T."/>
            <person name="Wu D."/>
            <person name="Gronow S."/>
            <person name="Wellnitz S."/>
            <person name="Brambilla E.-M."/>
            <person name="Klenk H.-P."/>
            <person name="Eisen J.A."/>
        </authorList>
    </citation>
    <scope>NUCLEOTIDE SEQUENCE [LARGE SCALE GENOMIC DNA]</scope>
    <source>
        <strain evidence="3 4">DSM 21528</strain>
    </source>
</reference>
<keyword evidence="1 3" id="KW-0378">Hydrolase</keyword>
<dbReference type="Gene3D" id="3.40.50.850">
    <property type="entry name" value="Isochorismatase-like"/>
    <property type="match status" value="1"/>
</dbReference>
<gene>
    <name evidence="3" type="ORF">Lepil_3370</name>
</gene>
<dbReference type="HOGENOM" id="CLU_068979_13_1_12"/>
<feature type="domain" description="Isochorismatase-like" evidence="2">
    <location>
        <begin position="6"/>
        <end position="167"/>
    </location>
</feature>
<dbReference type="GO" id="GO:0016787">
    <property type="term" value="F:hydrolase activity"/>
    <property type="evidence" value="ECO:0007669"/>
    <property type="project" value="UniProtKB-KW"/>
</dbReference>
<keyword evidence="4" id="KW-1185">Reference proteome</keyword>
<proteinExistence type="predicted"/>